<accession>A0A812V192</accession>
<dbReference type="SUPFAM" id="SSF54236">
    <property type="entry name" value="Ubiquitin-like"/>
    <property type="match status" value="1"/>
</dbReference>
<feature type="domain" description="Ubiquitin-like" evidence="2">
    <location>
        <begin position="6"/>
        <end position="65"/>
    </location>
</feature>
<keyword evidence="1" id="KW-0732">Signal</keyword>
<dbReference type="InterPro" id="IPR025197">
    <property type="entry name" value="DUF4116"/>
</dbReference>
<keyword evidence="4" id="KW-1185">Reference proteome</keyword>
<name>A0A812V192_9DINO</name>
<dbReference type="OrthoDB" id="421078at2759"/>
<dbReference type="EMBL" id="CAJNDS010002783">
    <property type="protein sequence ID" value="CAE7595630.1"/>
    <property type="molecule type" value="Genomic_DNA"/>
</dbReference>
<dbReference type="InterPro" id="IPR029071">
    <property type="entry name" value="Ubiquitin-like_domsf"/>
</dbReference>
<dbReference type="PROSITE" id="PS50053">
    <property type="entry name" value="UBIQUITIN_2"/>
    <property type="match status" value="1"/>
</dbReference>
<evidence type="ECO:0000313" key="4">
    <source>
        <dbReference type="Proteomes" id="UP000604046"/>
    </source>
</evidence>
<dbReference type="InterPro" id="IPR000626">
    <property type="entry name" value="Ubiquitin-like_dom"/>
</dbReference>
<gene>
    <name evidence="3" type="ORF">SNAT2548_LOCUS33893</name>
</gene>
<feature type="chain" id="PRO_5032593765" description="Ubiquitin-like domain-containing protein" evidence="1">
    <location>
        <begin position="26"/>
        <end position="514"/>
    </location>
</feature>
<evidence type="ECO:0000259" key="2">
    <source>
        <dbReference type="PROSITE" id="PS50053"/>
    </source>
</evidence>
<sequence length="514" mass="56777">MAAMSMDVQVHALSGVLLCAVQVQGSQTVADLKGLIHESAQIKPAVQKLLLGRSVLRNTDCLSELFTQGAVNEVVLLQTDKWIEEVTQDWRRLRKASEAVRNDKDLVLAAIERSQGEAVKFAGDEVRADREVMLAAMKCNGSLYRYANPSLGLDMEFTLAVLRQPPCRHCPLPTWQWHTSPEMCSDKGFMLLMVARNGVALQHAARELRGDEEVVRAAMSEYPLAFQHASHALRSNRDFARYALTVGMGNFIHVADELKGDRRFILDCLPAYHGLPDGSPILSSILKHLPQNLHSDREVVFRALEAVPPCYREAELSRAAKDLQSHSELKEAAGVTPSRAVRMDAQMAQMPLPTDQPGPGSLLAEVRQALQYSTAEAQNKQLLWRTLVDKDPALLTMLGQEAAADRELVLAAVKKDGRMLAHASDDLLSDVGLVTAALEDDAAVYDLLPEATRCKAEIALLAFRRHRIKLPKALLSNRHLVVEAAAMQTNATDVEKRRLQKLPLAHLVAKFELA</sequence>
<reference evidence="3" key="1">
    <citation type="submission" date="2021-02" db="EMBL/GenBank/DDBJ databases">
        <authorList>
            <person name="Dougan E. K."/>
            <person name="Rhodes N."/>
            <person name="Thang M."/>
            <person name="Chan C."/>
        </authorList>
    </citation>
    <scope>NUCLEOTIDE SEQUENCE</scope>
</reference>
<protein>
    <recommendedName>
        <fullName evidence="2">Ubiquitin-like domain-containing protein</fullName>
    </recommendedName>
</protein>
<dbReference type="Proteomes" id="UP000604046">
    <property type="component" value="Unassembled WGS sequence"/>
</dbReference>
<evidence type="ECO:0000256" key="1">
    <source>
        <dbReference type="SAM" id="SignalP"/>
    </source>
</evidence>
<feature type="signal peptide" evidence="1">
    <location>
        <begin position="1"/>
        <end position="25"/>
    </location>
</feature>
<dbReference type="SMART" id="SM00213">
    <property type="entry name" value="UBQ"/>
    <property type="match status" value="1"/>
</dbReference>
<dbReference type="Pfam" id="PF13475">
    <property type="entry name" value="DUF4116"/>
    <property type="match status" value="3"/>
</dbReference>
<dbReference type="AlphaFoldDB" id="A0A812V192"/>
<proteinExistence type="predicted"/>
<comment type="caution">
    <text evidence="3">The sequence shown here is derived from an EMBL/GenBank/DDBJ whole genome shotgun (WGS) entry which is preliminary data.</text>
</comment>
<organism evidence="3 4">
    <name type="scientific">Symbiodinium natans</name>
    <dbReference type="NCBI Taxonomy" id="878477"/>
    <lineage>
        <taxon>Eukaryota</taxon>
        <taxon>Sar</taxon>
        <taxon>Alveolata</taxon>
        <taxon>Dinophyceae</taxon>
        <taxon>Suessiales</taxon>
        <taxon>Symbiodiniaceae</taxon>
        <taxon>Symbiodinium</taxon>
    </lineage>
</organism>
<dbReference type="Gene3D" id="3.10.20.90">
    <property type="entry name" value="Phosphatidylinositol 3-kinase Catalytic Subunit, Chain A, domain 1"/>
    <property type="match status" value="1"/>
</dbReference>
<dbReference type="CDD" id="cd17039">
    <property type="entry name" value="Ubl_ubiquitin_like"/>
    <property type="match status" value="1"/>
</dbReference>
<evidence type="ECO:0000313" key="3">
    <source>
        <dbReference type="EMBL" id="CAE7595630.1"/>
    </source>
</evidence>